<dbReference type="PANTHER" id="PTHR23048">
    <property type="entry name" value="MYOSIN LIGHT CHAIN 1, 3"/>
    <property type="match status" value="1"/>
</dbReference>
<dbReference type="InterPro" id="IPR018247">
    <property type="entry name" value="EF_Hand_1_Ca_BS"/>
</dbReference>
<dbReference type="PANTHER" id="PTHR23048:SF0">
    <property type="entry name" value="CALMODULIN LIKE 3"/>
    <property type="match status" value="1"/>
</dbReference>
<keyword evidence="2" id="KW-0106">Calcium</keyword>
<dbReference type="AlphaFoldDB" id="A0A7S3QZ31"/>
<dbReference type="EMBL" id="HBIP01020989">
    <property type="protein sequence ID" value="CAE0497443.1"/>
    <property type="molecule type" value="Transcribed_RNA"/>
</dbReference>
<dbReference type="GO" id="GO:0005509">
    <property type="term" value="F:calcium ion binding"/>
    <property type="evidence" value="ECO:0007669"/>
    <property type="project" value="InterPro"/>
</dbReference>
<dbReference type="Pfam" id="PF13499">
    <property type="entry name" value="EF-hand_7"/>
    <property type="match status" value="1"/>
</dbReference>
<feature type="domain" description="EF-hand" evidence="3">
    <location>
        <begin position="9"/>
        <end position="44"/>
    </location>
</feature>
<dbReference type="InterPro" id="IPR050230">
    <property type="entry name" value="CALM/Myosin/TropC-like"/>
</dbReference>
<dbReference type="PROSITE" id="PS00018">
    <property type="entry name" value="EF_HAND_1"/>
    <property type="match status" value="2"/>
</dbReference>
<evidence type="ECO:0000313" key="4">
    <source>
        <dbReference type="EMBL" id="CAE0497443.1"/>
    </source>
</evidence>
<keyword evidence="1" id="KW-0677">Repeat</keyword>
<gene>
    <name evidence="4" type="ORF">DTER00134_LOCUS12516</name>
</gene>
<accession>A0A7S3QZ31</accession>
<reference evidence="4" key="1">
    <citation type="submission" date="2021-01" db="EMBL/GenBank/DDBJ databases">
        <authorList>
            <person name="Corre E."/>
            <person name="Pelletier E."/>
            <person name="Niang G."/>
            <person name="Scheremetjew M."/>
            <person name="Finn R."/>
            <person name="Kale V."/>
            <person name="Holt S."/>
            <person name="Cochrane G."/>
            <person name="Meng A."/>
            <person name="Brown T."/>
            <person name="Cohen L."/>
        </authorList>
    </citation>
    <scope>NUCLEOTIDE SEQUENCE</scope>
    <source>
        <strain evidence="4">CCMP1320</strain>
    </source>
</reference>
<evidence type="ECO:0000256" key="2">
    <source>
        <dbReference type="ARBA" id="ARBA00022837"/>
    </source>
</evidence>
<dbReference type="SMART" id="SM00054">
    <property type="entry name" value="EFh"/>
    <property type="match status" value="2"/>
</dbReference>
<organism evidence="4">
    <name type="scientific">Dunaliella tertiolecta</name>
    <name type="common">Green alga</name>
    <dbReference type="NCBI Taxonomy" id="3047"/>
    <lineage>
        <taxon>Eukaryota</taxon>
        <taxon>Viridiplantae</taxon>
        <taxon>Chlorophyta</taxon>
        <taxon>core chlorophytes</taxon>
        <taxon>Chlorophyceae</taxon>
        <taxon>CS clade</taxon>
        <taxon>Chlamydomonadales</taxon>
        <taxon>Dunaliellaceae</taxon>
        <taxon>Dunaliella</taxon>
    </lineage>
</organism>
<dbReference type="Gene3D" id="1.10.238.10">
    <property type="entry name" value="EF-hand"/>
    <property type="match status" value="1"/>
</dbReference>
<evidence type="ECO:0000259" key="3">
    <source>
        <dbReference type="PROSITE" id="PS50222"/>
    </source>
</evidence>
<dbReference type="SUPFAM" id="SSF47473">
    <property type="entry name" value="EF-hand"/>
    <property type="match status" value="1"/>
</dbReference>
<dbReference type="FunFam" id="1.10.238.10:FF:000178">
    <property type="entry name" value="Calmodulin-2 A"/>
    <property type="match status" value="1"/>
</dbReference>
<dbReference type="PROSITE" id="PS50222">
    <property type="entry name" value="EF_HAND_2"/>
    <property type="match status" value="2"/>
</dbReference>
<protein>
    <recommendedName>
        <fullName evidence="3">EF-hand domain-containing protein</fullName>
    </recommendedName>
</protein>
<sequence>MAKVELSDAEVKEFREIFDFMDRDKGGTLGIQEIKQLTDMLGMRISPDELDNIMKQIDADNSGQVDFDEFLQVMARPQQLPYTRKDVLRAFAMFAKNGEPEGYINPEKLEEALVSC</sequence>
<dbReference type="InterPro" id="IPR002048">
    <property type="entry name" value="EF_hand_dom"/>
</dbReference>
<proteinExistence type="predicted"/>
<dbReference type="InterPro" id="IPR011992">
    <property type="entry name" value="EF-hand-dom_pair"/>
</dbReference>
<dbReference type="GO" id="GO:0016460">
    <property type="term" value="C:myosin II complex"/>
    <property type="evidence" value="ECO:0007669"/>
    <property type="project" value="TreeGrafter"/>
</dbReference>
<dbReference type="CDD" id="cd00051">
    <property type="entry name" value="EFh"/>
    <property type="match status" value="1"/>
</dbReference>
<feature type="domain" description="EF-hand" evidence="3">
    <location>
        <begin position="45"/>
        <end position="80"/>
    </location>
</feature>
<name>A0A7S3QZ31_DUNTE</name>
<evidence type="ECO:0000256" key="1">
    <source>
        <dbReference type="ARBA" id="ARBA00022737"/>
    </source>
</evidence>